<dbReference type="AlphaFoldDB" id="A0A841E901"/>
<dbReference type="PANTHER" id="PTHR34203">
    <property type="entry name" value="METHYLTRANSFERASE, FKBM FAMILY PROTEIN"/>
    <property type="match status" value="1"/>
</dbReference>
<dbReference type="Pfam" id="PF05050">
    <property type="entry name" value="Methyltransf_21"/>
    <property type="match status" value="1"/>
</dbReference>
<reference evidence="2 3" key="1">
    <citation type="submission" date="2020-08" db="EMBL/GenBank/DDBJ databases">
        <title>Sequencing the genomes of 1000 actinobacteria strains.</title>
        <authorList>
            <person name="Klenk H.-P."/>
        </authorList>
    </citation>
    <scope>NUCLEOTIDE SEQUENCE [LARGE SCALE GENOMIC DNA]</scope>
    <source>
        <strain evidence="2 3">DSM 44593</strain>
    </source>
</reference>
<sequence>MVHGQMRAFVHRYPAVHYATRQIRIRLPQRLGGLNPEHVPPWQRRFELPLPRRTGRAETGRSSVTVTAPGYYRVPRRLHYGGLASYEPETLACYLAALEHARPGAVLDVGANIGLYAALAAARSRRRVYAFEPAPRIADTAEAIARDNGLDVEVVRLALSNHSGTAALRMSPVADTANMLLPDAGSQLGRVVVGVETLSHWRERACAAPAIVKIDTAGTEPDVVSGAFEVLRRFRPWIFCEVHPEHGAEERLMALLEPFGYCWYHLCGEPPYPLRAVIAGRGPDPAQRMWLFAPEPVPDRVWDTVRDWYRALGRPAPRL</sequence>
<keyword evidence="3" id="KW-1185">Reference proteome</keyword>
<accession>A0A841E901</accession>
<dbReference type="Proteomes" id="UP000578077">
    <property type="component" value="Unassembled WGS sequence"/>
</dbReference>
<feature type="domain" description="Methyltransferase FkbM" evidence="1">
    <location>
        <begin position="108"/>
        <end position="257"/>
    </location>
</feature>
<name>A0A841E901_9ACTN</name>
<dbReference type="SUPFAM" id="SSF53335">
    <property type="entry name" value="S-adenosyl-L-methionine-dependent methyltransferases"/>
    <property type="match status" value="1"/>
</dbReference>
<evidence type="ECO:0000313" key="2">
    <source>
        <dbReference type="EMBL" id="MBB5999422.1"/>
    </source>
</evidence>
<dbReference type="Gene3D" id="3.40.50.150">
    <property type="entry name" value="Vaccinia Virus protein VP39"/>
    <property type="match status" value="1"/>
</dbReference>
<dbReference type="InterPro" id="IPR029063">
    <property type="entry name" value="SAM-dependent_MTases_sf"/>
</dbReference>
<dbReference type="InterPro" id="IPR052514">
    <property type="entry name" value="SAM-dependent_MTase"/>
</dbReference>
<keyword evidence="2" id="KW-0489">Methyltransferase</keyword>
<organism evidence="2 3">
    <name type="scientific">Streptomonospora salina</name>
    <dbReference type="NCBI Taxonomy" id="104205"/>
    <lineage>
        <taxon>Bacteria</taxon>
        <taxon>Bacillati</taxon>
        <taxon>Actinomycetota</taxon>
        <taxon>Actinomycetes</taxon>
        <taxon>Streptosporangiales</taxon>
        <taxon>Nocardiopsidaceae</taxon>
        <taxon>Streptomonospora</taxon>
    </lineage>
</organism>
<gene>
    <name evidence="2" type="ORF">HNR25_003173</name>
</gene>
<proteinExistence type="predicted"/>
<dbReference type="EMBL" id="JACHLY010000001">
    <property type="protein sequence ID" value="MBB5999422.1"/>
    <property type="molecule type" value="Genomic_DNA"/>
</dbReference>
<dbReference type="GO" id="GO:0032259">
    <property type="term" value="P:methylation"/>
    <property type="evidence" value="ECO:0007669"/>
    <property type="project" value="UniProtKB-KW"/>
</dbReference>
<comment type="caution">
    <text evidence="2">The sequence shown here is derived from an EMBL/GenBank/DDBJ whole genome shotgun (WGS) entry which is preliminary data.</text>
</comment>
<protein>
    <submittedName>
        <fullName evidence="2">FkbM family methyltransferase</fullName>
    </submittedName>
</protein>
<dbReference type="PANTHER" id="PTHR34203:SF15">
    <property type="entry name" value="SLL1173 PROTEIN"/>
    <property type="match status" value="1"/>
</dbReference>
<dbReference type="NCBIfam" id="TIGR01444">
    <property type="entry name" value="fkbM_fam"/>
    <property type="match status" value="1"/>
</dbReference>
<dbReference type="GO" id="GO:0008168">
    <property type="term" value="F:methyltransferase activity"/>
    <property type="evidence" value="ECO:0007669"/>
    <property type="project" value="UniProtKB-KW"/>
</dbReference>
<evidence type="ECO:0000313" key="3">
    <source>
        <dbReference type="Proteomes" id="UP000578077"/>
    </source>
</evidence>
<keyword evidence="2" id="KW-0808">Transferase</keyword>
<dbReference type="RefSeq" id="WP_184636224.1">
    <property type="nucleotide sequence ID" value="NZ_BAABKT010000039.1"/>
</dbReference>
<dbReference type="InterPro" id="IPR006342">
    <property type="entry name" value="FkbM_mtfrase"/>
</dbReference>
<evidence type="ECO:0000259" key="1">
    <source>
        <dbReference type="Pfam" id="PF05050"/>
    </source>
</evidence>